<dbReference type="EMBL" id="JASVWF010000001">
    <property type="protein sequence ID" value="MDL5155169.1"/>
    <property type="molecule type" value="Genomic_DNA"/>
</dbReference>
<gene>
    <name evidence="1" type="ORF">QRT03_04310</name>
</gene>
<evidence type="ECO:0000313" key="2">
    <source>
        <dbReference type="Proteomes" id="UP001231924"/>
    </source>
</evidence>
<accession>A0ABT7M3C4</accession>
<name>A0ABT7M3C4_9PSEU</name>
<dbReference type="Proteomes" id="UP001231924">
    <property type="component" value="Unassembled WGS sequence"/>
</dbReference>
<comment type="caution">
    <text evidence="1">The sequence shown here is derived from an EMBL/GenBank/DDBJ whole genome shotgun (WGS) entry which is preliminary data.</text>
</comment>
<protein>
    <submittedName>
        <fullName evidence="1">Uncharacterized protein</fullName>
    </submittedName>
</protein>
<keyword evidence="2" id="KW-1185">Reference proteome</keyword>
<organism evidence="1 2">
    <name type="scientific">Actinomycetospora termitidis</name>
    <dbReference type="NCBI Taxonomy" id="3053470"/>
    <lineage>
        <taxon>Bacteria</taxon>
        <taxon>Bacillati</taxon>
        <taxon>Actinomycetota</taxon>
        <taxon>Actinomycetes</taxon>
        <taxon>Pseudonocardiales</taxon>
        <taxon>Pseudonocardiaceae</taxon>
        <taxon>Actinomycetospora</taxon>
    </lineage>
</organism>
<reference evidence="1 2" key="1">
    <citation type="submission" date="2023-06" db="EMBL/GenBank/DDBJ databases">
        <title>Actinomycetospora Odt1-22.</title>
        <authorList>
            <person name="Supong K."/>
        </authorList>
    </citation>
    <scope>NUCLEOTIDE SEQUENCE [LARGE SCALE GENOMIC DNA]</scope>
    <source>
        <strain evidence="1 2">Odt1-22</strain>
    </source>
</reference>
<proteinExistence type="predicted"/>
<sequence>MSRTTTAAATLLGAVAATAVAARTGLLAKLGRRTTVRTVRPVR</sequence>
<evidence type="ECO:0000313" key="1">
    <source>
        <dbReference type="EMBL" id="MDL5155169.1"/>
    </source>
</evidence>
<dbReference type="RefSeq" id="WP_286051275.1">
    <property type="nucleotide sequence ID" value="NZ_JASVWF010000001.1"/>
</dbReference>